<dbReference type="AlphaFoldDB" id="A0A653DL04"/>
<accession>A0A653DL04</accession>
<feature type="compositionally biased region" description="Basic and acidic residues" evidence="1">
    <location>
        <begin position="1"/>
        <end position="21"/>
    </location>
</feature>
<protein>
    <submittedName>
        <fullName evidence="2">Uncharacterized protein</fullName>
    </submittedName>
</protein>
<evidence type="ECO:0000313" key="3">
    <source>
        <dbReference type="Proteomes" id="UP000410492"/>
    </source>
</evidence>
<feature type="region of interest" description="Disordered" evidence="1">
    <location>
        <begin position="622"/>
        <end position="645"/>
    </location>
</feature>
<feature type="region of interest" description="Disordered" evidence="1">
    <location>
        <begin position="1"/>
        <end position="30"/>
    </location>
</feature>
<gene>
    <name evidence="2" type="ORF">CALMAC_LOCUS18447</name>
</gene>
<evidence type="ECO:0000256" key="1">
    <source>
        <dbReference type="SAM" id="MobiDB-lite"/>
    </source>
</evidence>
<feature type="region of interest" description="Disordered" evidence="1">
    <location>
        <begin position="1208"/>
        <end position="1243"/>
    </location>
</feature>
<keyword evidence="3" id="KW-1185">Reference proteome</keyword>
<proteinExistence type="predicted"/>
<feature type="compositionally biased region" description="Polar residues" evidence="1">
    <location>
        <begin position="527"/>
        <end position="552"/>
    </location>
</feature>
<dbReference type="Proteomes" id="UP000410492">
    <property type="component" value="Unassembled WGS sequence"/>
</dbReference>
<reference evidence="2 3" key="1">
    <citation type="submission" date="2019-01" db="EMBL/GenBank/DDBJ databases">
        <authorList>
            <person name="Sayadi A."/>
        </authorList>
    </citation>
    <scope>NUCLEOTIDE SEQUENCE [LARGE SCALE GENOMIC DNA]</scope>
</reference>
<feature type="compositionally biased region" description="Basic and acidic residues" evidence="1">
    <location>
        <begin position="699"/>
        <end position="709"/>
    </location>
</feature>
<sequence length="1243" mass="137289">MQGEEGDKTTDNLEGTIRDRNEEDEQTSRTVIEANSNDIGLHEEIEVIEQGITKSEKVDVKKPKTPIKLPNDLDLSGPSCDKDVVGDDASKMKEQEILCECELPKGTGGAVPMVLSLDLSCQLEQSFEGTNASYATKGDEDSSCLNAELKLVANPTENERIIREINSATTSSLIITPHVRQSTISNDSVLEINCNTSSENSTTISEAQQSGVTNSSFAIEYADSSLNARVSTTNNNAQEDGNLASLESLAKKDSFSSRRDAFGIEYADPSSNVRVSTTNNDVQEDGNLASLESLAKEDSFSSRRNAFAIEYADPSSNVRVSTTNNNVQEDGNLASLESLAKKDSFSSRRDTFGIEYADPSSNVRVSTTDNSVREDGNLASLESLAKKDSFSSRRDTFGIEYVDPSSNVRVSTTDNSVREDGNLASLESLAKKDSFSSRRDTFGIEYADPSSNVRVSTTDNSVREDGNLASLESLAKKDSFSSRRNTFGIEYVDPSSNVRVSTTDNNVQENGNLASLESLAKKDSFSSRRNSQSKASNETVTPTNSRSIASKSVKTDKNIRKTPLPKINPDNSGSKLSRPGTAMASKRDPKAPPNQLGNRSGVIRSTASPKDKLPAIKRTVESPSTNRTHKIAQSSNTVRPYTSSSTYGRYLRKETQGAMVPSARDKMNYRDGECVLKRPSMIPKPRTTSTNVQKGRPSSKIDLERKGKPSDYNLGPKIDSGKHVGYAKEAARRRSAASGSVVIAKDTEDLSKSTQSVSDAPPNGRSINSKITGLQQRVKETTDMLRDRIYTNSRLLSDTLDYEDIIKDDPLQTSEPILPKNASVTLKDLYKNIFEMKETAMRLSDSTTMVSQKEHIEKLLMNITEIQRIADKLMDSENSASKTNEPEVSGSKDTTIKSNKSKDNKIVIKFTQLKDKQKRKEDGETSNQPDEATKSSPGTMTDLETGVIEKVKTENSLKDTDSMDGIFIPSQEPFIHNIEEEEESNGLDITITFPELNHLLSEQNESHLSVRLSDISAEALRKLKRCPKDFTLRMDFVQGKVHFQSGKSPVNNFSIGPDLKFIEYPVDDKMSDIISIKPSTECSYGSQLISVENRDEHGASYKSLKSTDSELFNVVNLPFICRDSTLGTVTRSCMTLRKERMMSLAIIARQVFKSMPQIPSLTYIQEENHLENGFRWADRDFLTATFCMKFCMRAAHLFIRGNPVVGNGNRISGPRKEEEKSSSPKKRDRIQRQQLAMIADEVE</sequence>
<name>A0A653DL04_CALMS</name>
<feature type="region of interest" description="Disordered" evidence="1">
    <location>
        <begin position="520"/>
        <end position="610"/>
    </location>
</feature>
<feature type="region of interest" description="Disordered" evidence="1">
    <location>
        <begin position="876"/>
        <end position="898"/>
    </location>
</feature>
<feature type="compositionally biased region" description="Polar residues" evidence="1">
    <location>
        <begin position="925"/>
        <end position="939"/>
    </location>
</feature>
<feature type="compositionally biased region" description="Polar residues" evidence="1">
    <location>
        <begin position="595"/>
        <end position="608"/>
    </location>
</feature>
<feature type="compositionally biased region" description="Basic and acidic residues" evidence="1">
    <location>
        <begin position="911"/>
        <end position="923"/>
    </location>
</feature>
<feature type="region of interest" description="Disordered" evidence="1">
    <location>
        <begin position="747"/>
        <end position="768"/>
    </location>
</feature>
<dbReference type="EMBL" id="CAACVG010012822">
    <property type="protein sequence ID" value="VEN60896.1"/>
    <property type="molecule type" value="Genomic_DNA"/>
</dbReference>
<dbReference type="OrthoDB" id="6756880at2759"/>
<feature type="region of interest" description="Disordered" evidence="1">
    <location>
        <begin position="911"/>
        <end position="946"/>
    </location>
</feature>
<feature type="region of interest" description="Disordered" evidence="1">
    <location>
        <begin position="679"/>
        <end position="719"/>
    </location>
</feature>
<evidence type="ECO:0000313" key="2">
    <source>
        <dbReference type="EMBL" id="VEN60896.1"/>
    </source>
</evidence>
<organism evidence="2 3">
    <name type="scientific">Callosobruchus maculatus</name>
    <name type="common">Southern cowpea weevil</name>
    <name type="synonym">Pulse bruchid</name>
    <dbReference type="NCBI Taxonomy" id="64391"/>
    <lineage>
        <taxon>Eukaryota</taxon>
        <taxon>Metazoa</taxon>
        <taxon>Ecdysozoa</taxon>
        <taxon>Arthropoda</taxon>
        <taxon>Hexapoda</taxon>
        <taxon>Insecta</taxon>
        <taxon>Pterygota</taxon>
        <taxon>Neoptera</taxon>
        <taxon>Endopterygota</taxon>
        <taxon>Coleoptera</taxon>
        <taxon>Polyphaga</taxon>
        <taxon>Cucujiformia</taxon>
        <taxon>Chrysomeloidea</taxon>
        <taxon>Chrysomelidae</taxon>
        <taxon>Bruchinae</taxon>
        <taxon>Bruchini</taxon>
        <taxon>Callosobruchus</taxon>
    </lineage>
</organism>